<proteinExistence type="predicted"/>
<dbReference type="AlphaFoldDB" id="A0A370U3Z4"/>
<dbReference type="EMBL" id="NPIC01000001">
    <property type="protein sequence ID" value="RDL42496.1"/>
    <property type="molecule type" value="Genomic_DNA"/>
</dbReference>
<dbReference type="STRING" id="2656787.A0A370U3Z4"/>
<dbReference type="OrthoDB" id="5335351at2759"/>
<comment type="caution">
    <text evidence="2">The sequence shown here is derived from an EMBL/GenBank/DDBJ whole genome shotgun (WGS) entry which is preliminary data.</text>
</comment>
<dbReference type="GeneID" id="43595324"/>
<dbReference type="Proteomes" id="UP000254866">
    <property type="component" value="Unassembled WGS sequence"/>
</dbReference>
<gene>
    <name evidence="2" type="ORF">BP5553_02475</name>
</gene>
<sequence length="203" mass="22675">MSSDADSPPETPLKNPTSTENTMSRTPLRDDVDDGTSEHQLTPRQNAAPGDGWASEKPSQAGNEVQIPPTPRIPKSGQESPTSQDGDDTNTDDEGRGPGDAYNEDLDAPLPQFDWDGVRNQYTKAVKEVISEEEELLEQFTKYTQLFVSWAESAAERDNTKASKRLKTCERHVKLQEQSLEEKKKHYASVVDAFQKALDLLRR</sequence>
<dbReference type="RefSeq" id="XP_031875152.1">
    <property type="nucleotide sequence ID" value="XM_032011098.1"/>
</dbReference>
<name>A0A370U3Z4_9HELO</name>
<protein>
    <submittedName>
        <fullName evidence="2">Uncharacterized protein</fullName>
    </submittedName>
</protein>
<organism evidence="2 3">
    <name type="scientific">Venustampulla echinocandica</name>
    <dbReference type="NCBI Taxonomy" id="2656787"/>
    <lineage>
        <taxon>Eukaryota</taxon>
        <taxon>Fungi</taxon>
        <taxon>Dikarya</taxon>
        <taxon>Ascomycota</taxon>
        <taxon>Pezizomycotina</taxon>
        <taxon>Leotiomycetes</taxon>
        <taxon>Helotiales</taxon>
        <taxon>Pleuroascaceae</taxon>
        <taxon>Venustampulla</taxon>
    </lineage>
</organism>
<evidence type="ECO:0000313" key="2">
    <source>
        <dbReference type="EMBL" id="RDL42496.1"/>
    </source>
</evidence>
<reference evidence="2 3" key="1">
    <citation type="journal article" date="2018" name="IMA Fungus">
        <title>IMA Genome-F 9: Draft genome sequence of Annulohypoxylon stygium, Aspergillus mulundensis, Berkeleyomyces basicola (syn. Thielaviopsis basicola), Ceratocystis smalleyi, two Cercospora beticola strains, Coleophoma cylindrospora, Fusarium fracticaudum, Phialophora cf. hyalina, and Morchella septimelata.</title>
        <authorList>
            <person name="Wingfield B.D."/>
            <person name="Bills G.F."/>
            <person name="Dong Y."/>
            <person name="Huang W."/>
            <person name="Nel W.J."/>
            <person name="Swalarsk-Parry B.S."/>
            <person name="Vaghefi N."/>
            <person name="Wilken P.M."/>
            <person name="An Z."/>
            <person name="de Beer Z.W."/>
            <person name="De Vos L."/>
            <person name="Chen L."/>
            <person name="Duong T.A."/>
            <person name="Gao Y."/>
            <person name="Hammerbacher A."/>
            <person name="Kikkert J.R."/>
            <person name="Li Y."/>
            <person name="Li H."/>
            <person name="Li K."/>
            <person name="Li Q."/>
            <person name="Liu X."/>
            <person name="Ma X."/>
            <person name="Naidoo K."/>
            <person name="Pethybridge S.J."/>
            <person name="Sun J."/>
            <person name="Steenkamp E.T."/>
            <person name="van der Nest M.A."/>
            <person name="van Wyk S."/>
            <person name="Wingfield M.J."/>
            <person name="Xiong C."/>
            <person name="Yue Q."/>
            <person name="Zhang X."/>
        </authorList>
    </citation>
    <scope>NUCLEOTIDE SEQUENCE [LARGE SCALE GENOMIC DNA]</scope>
    <source>
        <strain evidence="2 3">BP 5553</strain>
    </source>
</reference>
<accession>A0A370U3Z4</accession>
<evidence type="ECO:0000256" key="1">
    <source>
        <dbReference type="SAM" id="MobiDB-lite"/>
    </source>
</evidence>
<feature type="region of interest" description="Disordered" evidence="1">
    <location>
        <begin position="1"/>
        <end position="115"/>
    </location>
</feature>
<keyword evidence="3" id="KW-1185">Reference proteome</keyword>
<feature type="compositionally biased region" description="Polar residues" evidence="1">
    <location>
        <begin position="14"/>
        <end position="25"/>
    </location>
</feature>
<evidence type="ECO:0000313" key="3">
    <source>
        <dbReference type="Proteomes" id="UP000254866"/>
    </source>
</evidence>